<reference evidence="1" key="2">
    <citation type="submission" date="2017-11" db="EMBL/GenBank/DDBJ databases">
        <title>Coralsnake Venomics: Analyses of Venom Gland Transcriptomes and Proteomes of Six Brazilian Taxa.</title>
        <authorList>
            <person name="Aird S.D."/>
            <person name="Jorge da Silva N."/>
            <person name="Qiu L."/>
            <person name="Villar-Briones A."/>
            <person name="Aparecida-Saddi V."/>
            <person name="Campos-Telles M.P."/>
            <person name="Grau M."/>
            <person name="Mikheyev A.S."/>
        </authorList>
    </citation>
    <scope>NUCLEOTIDE SEQUENCE</scope>
    <source>
        <tissue evidence="1">Venom_gland</tissue>
    </source>
</reference>
<dbReference type="EMBL" id="IACN01063274">
    <property type="protein sequence ID" value="LAB56361.1"/>
    <property type="molecule type" value="Transcribed_RNA"/>
</dbReference>
<dbReference type="AlphaFoldDB" id="A0A2D4PEA3"/>
<proteinExistence type="predicted"/>
<accession>A0A2D4PEA3</accession>
<sequence>MPCLLPCNLWNRCMFQTAQSQLLPTLLQKRATFAPFVLPDLQGSPGGHFKHFPHSILCLGGAFKVAKSIDSVRCVSAIFRLHRLLRKNDDKQFDYYLALPDTTIEKSKVTPVLTSS</sequence>
<evidence type="ECO:0000313" key="1">
    <source>
        <dbReference type="EMBL" id="LAB56361.1"/>
    </source>
</evidence>
<protein>
    <submittedName>
        <fullName evidence="1">Uncharacterized protein</fullName>
    </submittedName>
</protein>
<reference evidence="1" key="1">
    <citation type="submission" date="2017-07" db="EMBL/GenBank/DDBJ databases">
        <authorList>
            <person name="Mikheyev A."/>
            <person name="Grau M."/>
        </authorList>
    </citation>
    <scope>NUCLEOTIDE SEQUENCE</scope>
    <source>
        <tissue evidence="1">Venom_gland</tissue>
    </source>
</reference>
<name>A0A2D4PEA3_MICSU</name>
<organism evidence="1">
    <name type="scientific">Micrurus surinamensis</name>
    <name type="common">Surinam coral snake</name>
    <dbReference type="NCBI Taxonomy" id="129470"/>
    <lineage>
        <taxon>Eukaryota</taxon>
        <taxon>Metazoa</taxon>
        <taxon>Chordata</taxon>
        <taxon>Craniata</taxon>
        <taxon>Vertebrata</taxon>
        <taxon>Euteleostomi</taxon>
        <taxon>Lepidosauria</taxon>
        <taxon>Squamata</taxon>
        <taxon>Bifurcata</taxon>
        <taxon>Unidentata</taxon>
        <taxon>Episquamata</taxon>
        <taxon>Toxicofera</taxon>
        <taxon>Serpentes</taxon>
        <taxon>Colubroidea</taxon>
        <taxon>Elapidae</taxon>
        <taxon>Elapinae</taxon>
        <taxon>Micrurus</taxon>
    </lineage>
</organism>